<dbReference type="AlphaFoldDB" id="A0A814E881"/>
<protein>
    <recommendedName>
        <fullName evidence="1">F-box domain-containing protein</fullName>
    </recommendedName>
</protein>
<reference evidence="2" key="1">
    <citation type="submission" date="2021-02" db="EMBL/GenBank/DDBJ databases">
        <authorList>
            <person name="Nowell W R."/>
        </authorList>
    </citation>
    <scope>NUCLEOTIDE SEQUENCE</scope>
</reference>
<dbReference type="Proteomes" id="UP000663828">
    <property type="component" value="Unassembled WGS sequence"/>
</dbReference>
<keyword evidence="3" id="KW-1185">Reference proteome</keyword>
<gene>
    <name evidence="2" type="ORF">XAT740_LOCUS11266</name>
</gene>
<evidence type="ECO:0000259" key="1">
    <source>
        <dbReference type="PROSITE" id="PS50181"/>
    </source>
</evidence>
<organism evidence="2 3">
    <name type="scientific">Adineta ricciae</name>
    <name type="common">Rotifer</name>
    <dbReference type="NCBI Taxonomy" id="249248"/>
    <lineage>
        <taxon>Eukaryota</taxon>
        <taxon>Metazoa</taxon>
        <taxon>Spiralia</taxon>
        <taxon>Gnathifera</taxon>
        <taxon>Rotifera</taxon>
        <taxon>Eurotatoria</taxon>
        <taxon>Bdelloidea</taxon>
        <taxon>Adinetida</taxon>
        <taxon>Adinetidae</taxon>
        <taxon>Adineta</taxon>
    </lineage>
</organism>
<evidence type="ECO:0000313" key="3">
    <source>
        <dbReference type="Proteomes" id="UP000663828"/>
    </source>
</evidence>
<dbReference type="InterPro" id="IPR001810">
    <property type="entry name" value="F-box_dom"/>
</dbReference>
<dbReference type="EMBL" id="CAJNOR010000616">
    <property type="protein sequence ID" value="CAF0962749.1"/>
    <property type="molecule type" value="Genomic_DNA"/>
</dbReference>
<comment type="caution">
    <text evidence="2">The sequence shown here is derived from an EMBL/GenBank/DDBJ whole genome shotgun (WGS) entry which is preliminary data.</text>
</comment>
<feature type="domain" description="F-box" evidence="1">
    <location>
        <begin position="4"/>
        <end position="51"/>
    </location>
</feature>
<dbReference type="PROSITE" id="PS50181">
    <property type="entry name" value="FBOX"/>
    <property type="match status" value="1"/>
</dbReference>
<proteinExistence type="predicted"/>
<accession>A0A814E881</accession>
<name>A0A814E881_ADIRI</name>
<evidence type="ECO:0000313" key="2">
    <source>
        <dbReference type="EMBL" id="CAF0962749.1"/>
    </source>
</evidence>
<sequence>MSRICSFDNLPNEVIISIFEYLKTADTFYAFFNLNFRLRKLIKQYVWFSRLELRNDIDLFSELQCWYKNLDFIDDGQIFYLIPFNRKLQQINSNSNELHWHISKERNFTISDHRVEEIIKKYSIRLNPLFHPLGQTFSSGFQNFLQRNYSLQFNQLKQTIFDRTSDTNCFQFNPQITDEICTHLDFIFRNERKRLTDTIVNAALHIWRDLQNIEDFNILNINDID</sequence>